<name>A0AA40C9A4_9PEZI</name>
<protein>
    <submittedName>
        <fullName evidence="2">Heterokaryon incompatibility protein-domain-containing protein</fullName>
    </submittedName>
</protein>
<keyword evidence="3" id="KW-1185">Reference proteome</keyword>
<proteinExistence type="predicted"/>
<dbReference type="PANTHER" id="PTHR33112:SF16">
    <property type="entry name" value="HETEROKARYON INCOMPATIBILITY DOMAIN-CONTAINING PROTEIN"/>
    <property type="match status" value="1"/>
</dbReference>
<reference evidence="2" key="1">
    <citation type="submission" date="2023-06" db="EMBL/GenBank/DDBJ databases">
        <title>Genome-scale phylogeny and comparative genomics of the fungal order Sordariales.</title>
        <authorList>
            <consortium name="Lawrence Berkeley National Laboratory"/>
            <person name="Hensen N."/>
            <person name="Bonometti L."/>
            <person name="Westerberg I."/>
            <person name="Brannstrom I.O."/>
            <person name="Guillou S."/>
            <person name="Cros-Aarteil S."/>
            <person name="Calhoun S."/>
            <person name="Haridas S."/>
            <person name="Kuo A."/>
            <person name="Mondo S."/>
            <person name="Pangilinan J."/>
            <person name="Riley R."/>
            <person name="LaButti K."/>
            <person name="Andreopoulos B."/>
            <person name="Lipzen A."/>
            <person name="Chen C."/>
            <person name="Yanf M."/>
            <person name="Daum C."/>
            <person name="Ng V."/>
            <person name="Clum A."/>
            <person name="Steindorff A."/>
            <person name="Ohm R."/>
            <person name="Martin F."/>
            <person name="Silar P."/>
            <person name="Natvig D."/>
            <person name="Lalanne C."/>
            <person name="Gautier V."/>
            <person name="Ament-velasquez S.L."/>
            <person name="Kruys A."/>
            <person name="Hutchinson M.I."/>
            <person name="Powell A.J."/>
            <person name="Barry K."/>
            <person name="Miller A.N."/>
            <person name="Grigoriev I.V."/>
            <person name="Debuchy R."/>
            <person name="Gladieux P."/>
            <person name="Thoren M.H."/>
            <person name="Johannesson H."/>
        </authorList>
    </citation>
    <scope>NUCLEOTIDE SEQUENCE</scope>
    <source>
        <strain evidence="2">SMH3391-2</strain>
    </source>
</reference>
<organism evidence="2 3">
    <name type="scientific">Bombardia bombarda</name>
    <dbReference type="NCBI Taxonomy" id="252184"/>
    <lineage>
        <taxon>Eukaryota</taxon>
        <taxon>Fungi</taxon>
        <taxon>Dikarya</taxon>
        <taxon>Ascomycota</taxon>
        <taxon>Pezizomycotina</taxon>
        <taxon>Sordariomycetes</taxon>
        <taxon>Sordariomycetidae</taxon>
        <taxon>Sordariales</taxon>
        <taxon>Lasiosphaeriaceae</taxon>
        <taxon>Bombardia</taxon>
    </lineage>
</organism>
<evidence type="ECO:0000313" key="3">
    <source>
        <dbReference type="Proteomes" id="UP001174934"/>
    </source>
</evidence>
<dbReference type="PANTHER" id="PTHR33112">
    <property type="entry name" value="DOMAIN PROTEIN, PUTATIVE-RELATED"/>
    <property type="match status" value="1"/>
</dbReference>
<accession>A0AA40C9A4</accession>
<dbReference type="AlphaFoldDB" id="A0AA40C9A4"/>
<comment type="caution">
    <text evidence="2">The sequence shown here is derived from an EMBL/GenBank/DDBJ whole genome shotgun (WGS) entry which is preliminary data.</text>
</comment>
<feature type="non-terminal residue" evidence="2">
    <location>
        <position position="597"/>
    </location>
</feature>
<dbReference type="Pfam" id="PF06985">
    <property type="entry name" value="HET"/>
    <property type="match status" value="1"/>
</dbReference>
<sequence length="597" mass="65579">MSSNCSICTAIPWFELQPEDVFATAHHPSRKALETSAKRCVLCRMVLQAAVSSYKDTRGIRNGRGYWRQFDGVLYQDVDNTVRNVSYVKELGSCMPVTSTDFRKGPTGGPAVVAPTGAPNPEGEHVEEKIPRLEGLDLNEPPEDMPVWVYGNFWAENEGKAGGDTSNLRLMGIGARFAKSASHFDVFGGSRDQIKLCGSSIGLCTGDDSTFARFIPGRLPSQDTSADIALNRLTKWLADCSSTHPLCSPPPLNPPLPTRVLDVFATSRGVALVQTKSPPTPTRGRYLALSHCWGTSSRLMLTRASLPDLLAGIAISYLPATFQDAIRIARRLNIKYLWIDCLCIIQDSPADWAVEAAAMASVYRNAYLTISASASTDSYTGCFPTRSGSYITPAARSLGYNDRRDISLFSTSMTSISYEHTSRPGTLSTLYFLSPPPATDTDTGNSAEWLPGSSFHSPQRTQIGSFGRRYDPIASEPLSARGWTLQERLLSPRIIHYASDQLYYECDTYLVSEDGFTFDSGDVFFNLKRLLLTQQIGFFDHGVPASSGLSFIVGRKTGSKGMRWRGGWVQLVEEYSRRRLTKEEDKLVAVQGVVGVL</sequence>
<evidence type="ECO:0000313" key="2">
    <source>
        <dbReference type="EMBL" id="KAK0629359.1"/>
    </source>
</evidence>
<feature type="domain" description="Heterokaryon incompatibility" evidence="1">
    <location>
        <begin position="286"/>
        <end position="487"/>
    </location>
</feature>
<gene>
    <name evidence="2" type="ORF">B0T17DRAFT_183691</name>
</gene>
<dbReference type="Proteomes" id="UP001174934">
    <property type="component" value="Unassembled WGS sequence"/>
</dbReference>
<evidence type="ECO:0000259" key="1">
    <source>
        <dbReference type="Pfam" id="PF06985"/>
    </source>
</evidence>
<dbReference type="EMBL" id="JAULSR010000002">
    <property type="protein sequence ID" value="KAK0629359.1"/>
    <property type="molecule type" value="Genomic_DNA"/>
</dbReference>
<dbReference type="InterPro" id="IPR010730">
    <property type="entry name" value="HET"/>
</dbReference>